<evidence type="ECO:0000256" key="1">
    <source>
        <dbReference type="ARBA" id="ARBA00023015"/>
    </source>
</evidence>
<dbReference type="Proteomes" id="UP000248614">
    <property type="component" value="Unassembled WGS sequence"/>
</dbReference>
<reference evidence="6 7" key="1">
    <citation type="submission" date="2017-08" db="EMBL/GenBank/DDBJ databases">
        <title>Infants hospitalized years apart are colonized by the same room-sourced microbial strains.</title>
        <authorList>
            <person name="Brooks B."/>
            <person name="Olm M.R."/>
            <person name="Firek B.A."/>
            <person name="Baker R."/>
            <person name="Thomas B.C."/>
            <person name="Morowitz M.J."/>
            <person name="Banfield J.F."/>
        </authorList>
    </citation>
    <scope>NUCLEOTIDE SEQUENCE [LARGE SCALE GENOMIC DNA]</scope>
    <source>
        <strain evidence="6">S2_018_000_R3_110</strain>
    </source>
</reference>
<dbReference type="SUPFAM" id="SSF48498">
    <property type="entry name" value="Tetracyclin repressor-like, C-terminal domain"/>
    <property type="match status" value="1"/>
</dbReference>
<feature type="domain" description="HTH tetR-type" evidence="5">
    <location>
        <begin position="20"/>
        <end position="79"/>
    </location>
</feature>
<protein>
    <recommendedName>
        <fullName evidence="5">HTH tetR-type domain-containing protein</fullName>
    </recommendedName>
</protein>
<dbReference type="PROSITE" id="PS50977">
    <property type="entry name" value="HTH_TETR_2"/>
    <property type="match status" value="1"/>
</dbReference>
<dbReference type="AlphaFoldDB" id="A0A2W5B3J2"/>
<dbReference type="Pfam" id="PF00440">
    <property type="entry name" value="TetR_N"/>
    <property type="match status" value="1"/>
</dbReference>
<comment type="caution">
    <text evidence="6">The sequence shown here is derived from an EMBL/GenBank/DDBJ whole genome shotgun (WGS) entry which is preliminary data.</text>
</comment>
<dbReference type="PRINTS" id="PR00455">
    <property type="entry name" value="HTHTETR"/>
</dbReference>
<evidence type="ECO:0000256" key="4">
    <source>
        <dbReference type="PROSITE-ProRule" id="PRU00335"/>
    </source>
</evidence>
<accession>A0A2W5B3J2</accession>
<dbReference type="GO" id="GO:0000976">
    <property type="term" value="F:transcription cis-regulatory region binding"/>
    <property type="evidence" value="ECO:0007669"/>
    <property type="project" value="TreeGrafter"/>
</dbReference>
<dbReference type="InterPro" id="IPR009057">
    <property type="entry name" value="Homeodomain-like_sf"/>
</dbReference>
<dbReference type="SUPFAM" id="SSF46689">
    <property type="entry name" value="Homeodomain-like"/>
    <property type="match status" value="1"/>
</dbReference>
<dbReference type="PANTHER" id="PTHR30055:SF234">
    <property type="entry name" value="HTH-TYPE TRANSCRIPTIONAL REGULATOR BETI"/>
    <property type="match status" value="1"/>
</dbReference>
<evidence type="ECO:0000256" key="2">
    <source>
        <dbReference type="ARBA" id="ARBA00023125"/>
    </source>
</evidence>
<keyword evidence="3" id="KW-0804">Transcription</keyword>
<name>A0A2W5B3J2_9SPHN</name>
<keyword evidence="1" id="KW-0805">Transcription regulation</keyword>
<dbReference type="InterPro" id="IPR050109">
    <property type="entry name" value="HTH-type_TetR-like_transc_reg"/>
</dbReference>
<dbReference type="InterPro" id="IPR001647">
    <property type="entry name" value="HTH_TetR"/>
</dbReference>
<dbReference type="PANTHER" id="PTHR30055">
    <property type="entry name" value="HTH-TYPE TRANSCRIPTIONAL REGULATOR RUTR"/>
    <property type="match status" value="1"/>
</dbReference>
<gene>
    <name evidence="6" type="ORF">DI632_07870</name>
</gene>
<organism evidence="6 7">
    <name type="scientific">Sphingomonas hengshuiensis</name>
    <dbReference type="NCBI Taxonomy" id="1609977"/>
    <lineage>
        <taxon>Bacteria</taxon>
        <taxon>Pseudomonadati</taxon>
        <taxon>Pseudomonadota</taxon>
        <taxon>Alphaproteobacteria</taxon>
        <taxon>Sphingomonadales</taxon>
        <taxon>Sphingomonadaceae</taxon>
        <taxon>Sphingomonas</taxon>
    </lineage>
</organism>
<dbReference type="EMBL" id="QFNF01000016">
    <property type="protein sequence ID" value="PZO77835.1"/>
    <property type="molecule type" value="Genomic_DNA"/>
</dbReference>
<dbReference type="Gene3D" id="1.10.357.10">
    <property type="entry name" value="Tetracycline Repressor, domain 2"/>
    <property type="match status" value="1"/>
</dbReference>
<dbReference type="GO" id="GO:0003700">
    <property type="term" value="F:DNA-binding transcription factor activity"/>
    <property type="evidence" value="ECO:0007669"/>
    <property type="project" value="TreeGrafter"/>
</dbReference>
<evidence type="ECO:0000313" key="6">
    <source>
        <dbReference type="EMBL" id="PZO77835.1"/>
    </source>
</evidence>
<sequence>MAMTEPAEPRPTRAPRRDAARRREALIAAAAACFARQGYGVPLETIAAAAGVGRATLYRNFEDREALALAIFSSAVDRLEAMLDPAAPIETMLATTVRAGTGALSLFARIAADLHLDDANRAAFHQLGMRMETIFAPVLQAAQRRGEVSAEVTSRDLVLSLRMAGSLVLPFMDEAEVSAKIEAASRLLLKGLRPR</sequence>
<evidence type="ECO:0000259" key="5">
    <source>
        <dbReference type="PROSITE" id="PS50977"/>
    </source>
</evidence>
<feature type="DNA-binding region" description="H-T-H motif" evidence="4">
    <location>
        <begin position="42"/>
        <end position="61"/>
    </location>
</feature>
<evidence type="ECO:0000256" key="3">
    <source>
        <dbReference type="ARBA" id="ARBA00023163"/>
    </source>
</evidence>
<evidence type="ECO:0000313" key="7">
    <source>
        <dbReference type="Proteomes" id="UP000248614"/>
    </source>
</evidence>
<keyword evidence="2 4" id="KW-0238">DNA-binding</keyword>
<proteinExistence type="predicted"/>
<dbReference type="InterPro" id="IPR036271">
    <property type="entry name" value="Tet_transcr_reg_TetR-rel_C_sf"/>
</dbReference>